<feature type="region of interest" description="Disordered" evidence="1">
    <location>
        <begin position="1"/>
        <end position="38"/>
    </location>
</feature>
<sequence length="113" mass="12377">MALEGDTTDLEYTSGTESEGSSLAGTGADTSDVDSSSDGSSLVVVATSVPPHLQVQYSPWASPPVFVLLVEEQEEKGWQDLQLWFHGIRIPRGVFRGERFPFEVLFPPCFCPR</sequence>
<name>A0AAV7VEE4_PLEWA</name>
<comment type="caution">
    <text evidence="2">The sequence shown here is derived from an EMBL/GenBank/DDBJ whole genome shotgun (WGS) entry which is preliminary data.</text>
</comment>
<dbReference type="AlphaFoldDB" id="A0AAV7VEE4"/>
<protein>
    <submittedName>
        <fullName evidence="2">Uncharacterized protein</fullName>
    </submittedName>
</protein>
<gene>
    <name evidence="2" type="ORF">NDU88_002719</name>
</gene>
<evidence type="ECO:0000256" key="1">
    <source>
        <dbReference type="SAM" id="MobiDB-lite"/>
    </source>
</evidence>
<dbReference type="EMBL" id="JANPWB010000003">
    <property type="protein sequence ID" value="KAJ1198880.1"/>
    <property type="molecule type" value="Genomic_DNA"/>
</dbReference>
<keyword evidence="3" id="KW-1185">Reference proteome</keyword>
<dbReference type="Proteomes" id="UP001066276">
    <property type="component" value="Chromosome 2_1"/>
</dbReference>
<organism evidence="2 3">
    <name type="scientific">Pleurodeles waltl</name>
    <name type="common">Iberian ribbed newt</name>
    <dbReference type="NCBI Taxonomy" id="8319"/>
    <lineage>
        <taxon>Eukaryota</taxon>
        <taxon>Metazoa</taxon>
        <taxon>Chordata</taxon>
        <taxon>Craniata</taxon>
        <taxon>Vertebrata</taxon>
        <taxon>Euteleostomi</taxon>
        <taxon>Amphibia</taxon>
        <taxon>Batrachia</taxon>
        <taxon>Caudata</taxon>
        <taxon>Salamandroidea</taxon>
        <taxon>Salamandridae</taxon>
        <taxon>Pleurodelinae</taxon>
        <taxon>Pleurodeles</taxon>
    </lineage>
</organism>
<evidence type="ECO:0000313" key="2">
    <source>
        <dbReference type="EMBL" id="KAJ1198880.1"/>
    </source>
</evidence>
<accession>A0AAV7VEE4</accession>
<reference evidence="2" key="1">
    <citation type="journal article" date="2022" name="bioRxiv">
        <title>Sequencing and chromosome-scale assembly of the giantPleurodeles waltlgenome.</title>
        <authorList>
            <person name="Brown T."/>
            <person name="Elewa A."/>
            <person name="Iarovenko S."/>
            <person name="Subramanian E."/>
            <person name="Araus A.J."/>
            <person name="Petzold A."/>
            <person name="Susuki M."/>
            <person name="Suzuki K.-i.T."/>
            <person name="Hayashi T."/>
            <person name="Toyoda A."/>
            <person name="Oliveira C."/>
            <person name="Osipova E."/>
            <person name="Leigh N.D."/>
            <person name="Simon A."/>
            <person name="Yun M.H."/>
        </authorList>
    </citation>
    <scope>NUCLEOTIDE SEQUENCE</scope>
    <source>
        <strain evidence="2">20211129_DDA</strain>
        <tissue evidence="2">Liver</tissue>
    </source>
</reference>
<evidence type="ECO:0000313" key="3">
    <source>
        <dbReference type="Proteomes" id="UP001066276"/>
    </source>
</evidence>
<proteinExistence type="predicted"/>
<feature type="compositionally biased region" description="Low complexity" evidence="1">
    <location>
        <begin position="10"/>
        <end position="38"/>
    </location>
</feature>